<keyword evidence="3" id="KW-1185">Reference proteome</keyword>
<feature type="region of interest" description="Disordered" evidence="1">
    <location>
        <begin position="85"/>
        <end position="143"/>
    </location>
</feature>
<dbReference type="Proteomes" id="UP001215087">
    <property type="component" value="Unassembled WGS sequence"/>
</dbReference>
<gene>
    <name evidence="2" type="ORF">PTZ04_12255</name>
</gene>
<reference evidence="2 3" key="1">
    <citation type="submission" date="2023-02" db="EMBL/GenBank/DDBJ databases">
        <title>Comparative genome analysis of Eubacterium limosum species.</title>
        <authorList>
            <person name="Bak J.E."/>
        </authorList>
    </citation>
    <scope>NUCLEOTIDE SEQUENCE [LARGE SCALE GENOMIC DNA]</scope>
    <source>
        <strain evidence="2 3">KGMB01548</strain>
    </source>
</reference>
<evidence type="ECO:0000313" key="3">
    <source>
        <dbReference type="Proteomes" id="UP001215087"/>
    </source>
</evidence>
<proteinExistence type="predicted"/>
<feature type="compositionally biased region" description="Basic and acidic residues" evidence="1">
    <location>
        <begin position="85"/>
        <end position="111"/>
    </location>
</feature>
<name>A0ABT5UQ25_EUBLI</name>
<dbReference type="RefSeq" id="WP_227207385.1">
    <property type="nucleotide sequence ID" value="NZ_JAJCLO010000007.1"/>
</dbReference>
<evidence type="ECO:0000313" key="2">
    <source>
        <dbReference type="EMBL" id="MDE1471028.1"/>
    </source>
</evidence>
<evidence type="ECO:0000256" key="1">
    <source>
        <dbReference type="SAM" id="MobiDB-lite"/>
    </source>
</evidence>
<feature type="compositionally biased region" description="Acidic residues" evidence="1">
    <location>
        <begin position="116"/>
        <end position="133"/>
    </location>
</feature>
<organism evidence="2 3">
    <name type="scientific">Eubacterium limosum</name>
    <dbReference type="NCBI Taxonomy" id="1736"/>
    <lineage>
        <taxon>Bacteria</taxon>
        <taxon>Bacillati</taxon>
        <taxon>Bacillota</taxon>
        <taxon>Clostridia</taxon>
        <taxon>Eubacteriales</taxon>
        <taxon>Eubacteriaceae</taxon>
        <taxon>Eubacterium</taxon>
    </lineage>
</organism>
<feature type="compositionally biased region" description="Basic and acidic residues" evidence="1">
    <location>
        <begin position="134"/>
        <end position="143"/>
    </location>
</feature>
<comment type="caution">
    <text evidence="2">The sequence shown here is derived from an EMBL/GenBank/DDBJ whole genome shotgun (WGS) entry which is preliminary data.</text>
</comment>
<accession>A0ABT5UQ25</accession>
<dbReference type="EMBL" id="JAQSVD010000006">
    <property type="protein sequence ID" value="MDE1471028.1"/>
    <property type="molecule type" value="Genomic_DNA"/>
</dbReference>
<sequence length="143" mass="15926">MTIFDDLGKTLNDVAAATADMLGDLAEAAKVKTTIVSEKHELEALFAELGKTVYEARKENLAEDSDDPSDVLCRKILEKEEKIAELEAREEEMKAKEEAKEETKEETKEENGEAAQDTDEEAVSDAEIIEEEETKDKDDSKEA</sequence>
<protein>
    <submittedName>
        <fullName evidence="2">Uncharacterized protein</fullName>
    </submittedName>
</protein>